<dbReference type="Gene3D" id="3.40.50.300">
    <property type="entry name" value="P-loop containing nucleotide triphosphate hydrolases"/>
    <property type="match status" value="2"/>
</dbReference>
<dbReference type="SUPFAM" id="SSF52540">
    <property type="entry name" value="P-loop containing nucleoside triphosphate hydrolases"/>
    <property type="match status" value="2"/>
</dbReference>
<keyword evidence="3" id="KW-1185">Reference proteome</keyword>
<dbReference type="AlphaFoldDB" id="A0A6S6QKA1"/>
<name>A0A6S6QKA1_9HYPH</name>
<evidence type="ECO:0000259" key="1">
    <source>
        <dbReference type="Pfam" id="PF00271"/>
    </source>
</evidence>
<dbReference type="Pfam" id="PF00271">
    <property type="entry name" value="Helicase_C"/>
    <property type="match status" value="1"/>
</dbReference>
<sequence>MTEKPTLRLDQVADLSFYIRTPKCLNLSDPGTGKTPPTCVGIWWKWQDLKMKTAWVMPKSLFRKNFDELLRFTNFTPDQICILDGTPAQIAKKLKSGAIVFIMGFTRFGLEARELWAAGVRSVDVDEIHMGFGGATSQRTQKFMASAGNEMDRFIAMTGTLIDGRLDTAYPSIKVINPRFYPSHHAFMAYHSLQDENGKPLVWRNHEKLSKIFGTYGIRHTFEEIHGPEAKVIEVEPIEMHPRQREMYDKFHDDALLELDRFFVDGSEPGVATIRARQIMEHPNFFPDLTNPGAFTDILKGELPGKLDRLDVHLADHERSGKPLIIFSALQPQQRQIVEMVKARGMSVALINGDVPEKRRAEIDRDFQAGKIQVVVGSPATAAVGFNWQFWGSQEVEHMIFVSMDYKDTNFIQAYRRAIRGKRKTFLRITIFEYEHSLDQRIFSIHREKSEMAKLVDPTRERLTFSRYRVAAA</sequence>
<protein>
    <recommendedName>
        <fullName evidence="1">Helicase C-terminal domain-containing protein</fullName>
    </recommendedName>
</protein>
<reference evidence="2 3" key="1">
    <citation type="submission" date="2020-08" db="EMBL/GenBank/DDBJ databases">
        <title>Genome sequence of Rhizobiales bacterium strain IZ6.</title>
        <authorList>
            <person name="Nakai R."/>
            <person name="Naganuma T."/>
        </authorList>
    </citation>
    <scope>NUCLEOTIDE SEQUENCE [LARGE SCALE GENOMIC DNA]</scope>
    <source>
        <strain evidence="2 3">IZ6</strain>
    </source>
</reference>
<dbReference type="InterPro" id="IPR001650">
    <property type="entry name" value="Helicase_C-like"/>
</dbReference>
<feature type="domain" description="Helicase C-terminal" evidence="1">
    <location>
        <begin position="306"/>
        <end position="421"/>
    </location>
</feature>
<gene>
    <name evidence="2" type="ORF">IZ6_24580</name>
</gene>
<organism evidence="2 3">
    <name type="scientific">Terrihabitans soli</name>
    <dbReference type="NCBI Taxonomy" id="708113"/>
    <lineage>
        <taxon>Bacteria</taxon>
        <taxon>Pseudomonadati</taxon>
        <taxon>Pseudomonadota</taxon>
        <taxon>Alphaproteobacteria</taxon>
        <taxon>Hyphomicrobiales</taxon>
        <taxon>Terrihabitans</taxon>
    </lineage>
</organism>
<dbReference type="InterPro" id="IPR027417">
    <property type="entry name" value="P-loop_NTPase"/>
</dbReference>
<accession>A0A6S6QKA1</accession>
<dbReference type="EMBL" id="AP023361">
    <property type="protein sequence ID" value="BCJ91723.1"/>
    <property type="molecule type" value="Genomic_DNA"/>
</dbReference>
<evidence type="ECO:0000313" key="3">
    <source>
        <dbReference type="Proteomes" id="UP000515317"/>
    </source>
</evidence>
<dbReference type="KEGG" id="tso:IZ6_24580"/>
<dbReference type="Proteomes" id="UP000515317">
    <property type="component" value="Chromosome"/>
</dbReference>
<proteinExistence type="predicted"/>
<evidence type="ECO:0000313" key="2">
    <source>
        <dbReference type="EMBL" id="BCJ91723.1"/>
    </source>
</evidence>